<protein>
    <submittedName>
        <fullName evidence="1">Uncharacterized protein</fullName>
    </submittedName>
</protein>
<organism evidence="1 2">
    <name type="scientific">Dysgonomonas termitidis</name>
    <dbReference type="NCBI Taxonomy" id="1516126"/>
    <lineage>
        <taxon>Bacteria</taxon>
        <taxon>Pseudomonadati</taxon>
        <taxon>Bacteroidota</taxon>
        <taxon>Bacteroidia</taxon>
        <taxon>Bacteroidales</taxon>
        <taxon>Dysgonomonadaceae</taxon>
        <taxon>Dysgonomonas</taxon>
    </lineage>
</organism>
<gene>
    <name evidence="1" type="ORF">ACFO6W_22780</name>
</gene>
<proteinExistence type="predicted"/>
<evidence type="ECO:0000313" key="1">
    <source>
        <dbReference type="EMBL" id="MFC4676512.1"/>
    </source>
</evidence>
<dbReference type="RefSeq" id="WP_380000827.1">
    <property type="nucleotide sequence ID" value="NZ_JBHSGN010000142.1"/>
</dbReference>
<sequence length="60" mass="6663">MDLTVQNYRLSAHYGIKSAKQAGSIMLLAVVGQKPKEPPCFNPPYSGHNFCYYANLRICG</sequence>
<accession>A0ABV9L1Y8</accession>
<dbReference type="EMBL" id="JBHSGN010000142">
    <property type="protein sequence ID" value="MFC4676512.1"/>
    <property type="molecule type" value="Genomic_DNA"/>
</dbReference>
<name>A0ABV9L1Y8_9BACT</name>
<evidence type="ECO:0000313" key="2">
    <source>
        <dbReference type="Proteomes" id="UP001596023"/>
    </source>
</evidence>
<comment type="caution">
    <text evidence="1">The sequence shown here is derived from an EMBL/GenBank/DDBJ whole genome shotgun (WGS) entry which is preliminary data.</text>
</comment>
<keyword evidence="2" id="KW-1185">Reference proteome</keyword>
<reference evidence="2" key="1">
    <citation type="journal article" date="2019" name="Int. J. Syst. Evol. Microbiol.">
        <title>The Global Catalogue of Microorganisms (GCM) 10K type strain sequencing project: providing services to taxonomists for standard genome sequencing and annotation.</title>
        <authorList>
            <consortium name="The Broad Institute Genomics Platform"/>
            <consortium name="The Broad Institute Genome Sequencing Center for Infectious Disease"/>
            <person name="Wu L."/>
            <person name="Ma J."/>
        </authorList>
    </citation>
    <scope>NUCLEOTIDE SEQUENCE [LARGE SCALE GENOMIC DNA]</scope>
    <source>
        <strain evidence="2">CCUG 66188</strain>
    </source>
</reference>
<dbReference type="Proteomes" id="UP001596023">
    <property type="component" value="Unassembled WGS sequence"/>
</dbReference>